<evidence type="ECO:0000256" key="1">
    <source>
        <dbReference type="SAM" id="MobiDB-lite"/>
    </source>
</evidence>
<feature type="compositionally biased region" description="Polar residues" evidence="1">
    <location>
        <begin position="51"/>
        <end position="64"/>
    </location>
</feature>
<reference evidence="2" key="1">
    <citation type="submission" date="2014-09" db="EMBL/GenBank/DDBJ databases">
        <authorList>
            <person name="Magalhaes I.L.F."/>
            <person name="Oliveira U."/>
            <person name="Santos F.R."/>
            <person name="Vidigal T.H.D.A."/>
            <person name="Brescovit A.D."/>
            <person name="Santos A.J."/>
        </authorList>
    </citation>
    <scope>NUCLEOTIDE SEQUENCE</scope>
    <source>
        <tissue evidence="2">Shoot tissue taken approximately 20 cm above the soil surface</tissue>
    </source>
</reference>
<name>A0A0A8ZSQ7_ARUDO</name>
<feature type="region of interest" description="Disordered" evidence="1">
    <location>
        <begin position="38"/>
        <end position="64"/>
    </location>
</feature>
<organism evidence="2">
    <name type="scientific">Arundo donax</name>
    <name type="common">Giant reed</name>
    <name type="synonym">Donax arundinaceus</name>
    <dbReference type="NCBI Taxonomy" id="35708"/>
    <lineage>
        <taxon>Eukaryota</taxon>
        <taxon>Viridiplantae</taxon>
        <taxon>Streptophyta</taxon>
        <taxon>Embryophyta</taxon>
        <taxon>Tracheophyta</taxon>
        <taxon>Spermatophyta</taxon>
        <taxon>Magnoliopsida</taxon>
        <taxon>Liliopsida</taxon>
        <taxon>Poales</taxon>
        <taxon>Poaceae</taxon>
        <taxon>PACMAD clade</taxon>
        <taxon>Arundinoideae</taxon>
        <taxon>Arundineae</taxon>
        <taxon>Arundo</taxon>
    </lineage>
</organism>
<protein>
    <submittedName>
        <fullName evidence="2">Uncharacterized protein</fullName>
    </submittedName>
</protein>
<evidence type="ECO:0000313" key="2">
    <source>
        <dbReference type="EMBL" id="JAD40708.1"/>
    </source>
</evidence>
<reference evidence="2" key="2">
    <citation type="journal article" date="2015" name="Data Brief">
        <title>Shoot transcriptome of the giant reed, Arundo donax.</title>
        <authorList>
            <person name="Barrero R.A."/>
            <person name="Guerrero F.D."/>
            <person name="Moolhuijzen P."/>
            <person name="Goolsby J.A."/>
            <person name="Tidwell J."/>
            <person name="Bellgard S.E."/>
            <person name="Bellgard M.I."/>
        </authorList>
    </citation>
    <scope>NUCLEOTIDE SEQUENCE</scope>
    <source>
        <tissue evidence="2">Shoot tissue taken approximately 20 cm above the soil surface</tissue>
    </source>
</reference>
<sequence length="64" mass="7314">MSGKSQQSGTQLRTKWLPLPSSHLLPIRLEFIKDLSLKLEPTNTQRRKSNKTGSQPIQGRSEQR</sequence>
<dbReference type="AlphaFoldDB" id="A0A0A8ZSQ7"/>
<proteinExistence type="predicted"/>
<accession>A0A0A8ZSQ7</accession>
<dbReference type="EMBL" id="GBRH01257187">
    <property type="protein sequence ID" value="JAD40708.1"/>
    <property type="molecule type" value="Transcribed_RNA"/>
</dbReference>